<evidence type="ECO:0000256" key="6">
    <source>
        <dbReference type="ARBA" id="ARBA00023136"/>
    </source>
</evidence>
<dbReference type="Pfam" id="PF19300">
    <property type="entry name" value="BPD_transp_1_N"/>
    <property type="match status" value="1"/>
</dbReference>
<comment type="subcellular location">
    <subcellularLocation>
        <location evidence="1 7">Cell membrane</location>
        <topology evidence="1 7">Multi-pass membrane protein</topology>
    </subcellularLocation>
</comment>
<proteinExistence type="inferred from homology"/>
<dbReference type="Proteomes" id="UP000070401">
    <property type="component" value="Unassembled WGS sequence"/>
</dbReference>
<dbReference type="GO" id="GO:0055085">
    <property type="term" value="P:transmembrane transport"/>
    <property type="evidence" value="ECO:0007669"/>
    <property type="project" value="InterPro"/>
</dbReference>
<evidence type="ECO:0000256" key="1">
    <source>
        <dbReference type="ARBA" id="ARBA00004651"/>
    </source>
</evidence>
<dbReference type="RefSeq" id="WP_022069270.1">
    <property type="nucleotide sequence ID" value="NZ_KQ956781.1"/>
</dbReference>
<dbReference type="CDD" id="cd06261">
    <property type="entry name" value="TM_PBP2"/>
    <property type="match status" value="1"/>
</dbReference>
<feature type="transmembrane region" description="Helical" evidence="7">
    <location>
        <begin position="101"/>
        <end position="121"/>
    </location>
</feature>
<feature type="transmembrane region" description="Helical" evidence="7">
    <location>
        <begin position="274"/>
        <end position="296"/>
    </location>
</feature>
<reference evidence="10" key="1">
    <citation type="submission" date="2016-01" db="EMBL/GenBank/DDBJ databases">
        <authorList>
            <person name="Mitreva M."/>
            <person name="Pepin K.H."/>
            <person name="Mihindukulasuriya K.A."/>
            <person name="Fulton R."/>
            <person name="Fronick C."/>
            <person name="O'Laughlin M."/>
            <person name="Miner T."/>
            <person name="Herter B."/>
            <person name="Rosa B.A."/>
            <person name="Cordes M."/>
            <person name="Tomlinson C."/>
            <person name="Wollam A."/>
            <person name="Palsikar V.B."/>
            <person name="Mardis E.R."/>
            <person name="Wilson R.K."/>
        </authorList>
    </citation>
    <scope>NUCLEOTIDE SEQUENCE [LARGE SCALE GENOMIC DNA]</scope>
    <source>
        <strain evidence="10">MJR7757B</strain>
    </source>
</reference>
<feature type="transmembrane region" description="Helical" evidence="7">
    <location>
        <begin position="12"/>
        <end position="31"/>
    </location>
</feature>
<evidence type="ECO:0000256" key="3">
    <source>
        <dbReference type="ARBA" id="ARBA00022475"/>
    </source>
</evidence>
<feature type="domain" description="ABC transmembrane type-1" evidence="8">
    <location>
        <begin position="97"/>
        <end position="293"/>
    </location>
</feature>
<comment type="caution">
    <text evidence="9">The sequence shown here is derived from an EMBL/GenBank/DDBJ whole genome shotgun (WGS) entry which is preliminary data.</text>
</comment>
<evidence type="ECO:0000256" key="2">
    <source>
        <dbReference type="ARBA" id="ARBA00022448"/>
    </source>
</evidence>
<feature type="transmembrane region" description="Helical" evidence="7">
    <location>
        <begin position="215"/>
        <end position="237"/>
    </location>
</feature>
<dbReference type="InterPro" id="IPR000515">
    <property type="entry name" value="MetI-like"/>
</dbReference>
<organism evidence="9 10">
    <name type="scientific">Fusobacterium nucleatum</name>
    <dbReference type="NCBI Taxonomy" id="851"/>
    <lineage>
        <taxon>Bacteria</taxon>
        <taxon>Fusobacteriati</taxon>
        <taxon>Fusobacteriota</taxon>
        <taxon>Fusobacteriia</taxon>
        <taxon>Fusobacteriales</taxon>
        <taxon>Fusobacteriaceae</taxon>
        <taxon>Fusobacterium</taxon>
    </lineage>
</organism>
<keyword evidence="5 7" id="KW-1133">Transmembrane helix</keyword>
<keyword evidence="6 7" id="KW-0472">Membrane</keyword>
<keyword evidence="4 7" id="KW-0812">Transmembrane</keyword>
<dbReference type="EMBL" id="LRPY01000246">
    <property type="protein sequence ID" value="KXA14731.1"/>
    <property type="molecule type" value="Genomic_DNA"/>
</dbReference>
<gene>
    <name evidence="9" type="ORF">HMPREF3221_02256</name>
</gene>
<name>A0A133NEL4_FUSNU</name>
<dbReference type="InterPro" id="IPR035906">
    <property type="entry name" value="MetI-like_sf"/>
</dbReference>
<keyword evidence="2 7" id="KW-0813">Transport</keyword>
<protein>
    <submittedName>
        <fullName evidence="9">ABC transporter, permease protein</fullName>
    </submittedName>
</protein>
<evidence type="ECO:0000313" key="10">
    <source>
        <dbReference type="Proteomes" id="UP000070401"/>
    </source>
</evidence>
<feature type="transmembrane region" description="Helical" evidence="7">
    <location>
        <begin position="171"/>
        <end position="194"/>
    </location>
</feature>
<dbReference type="Gene3D" id="1.10.3720.10">
    <property type="entry name" value="MetI-like"/>
    <property type="match status" value="1"/>
</dbReference>
<comment type="similarity">
    <text evidence="7">Belongs to the binding-protein-dependent transport system permease family.</text>
</comment>
<dbReference type="SUPFAM" id="SSF161098">
    <property type="entry name" value="MetI-like"/>
    <property type="match status" value="1"/>
</dbReference>
<feature type="transmembrane region" description="Helical" evidence="7">
    <location>
        <begin position="133"/>
        <end position="159"/>
    </location>
</feature>
<sequence length="305" mass="34506">MKTLIKKILRLITIFIGVTFLSFVLIHYSNIDPAEAYARRNYVRVTNSQIEEIRKKFGYDKPMAEQYFKCIKRLLKGDMGVSFRTNNPVFKDIKNTLPSTLILVLTSAIWIALFSICFGTLSALKKNTLLDIIIGFITMIGISLPTFWLGYILLLYFAVKFPLFKVVDYGTIKSLILPSLTFAIPIASSFIKIIRADLIKELNTDYIIYAKARGIKGFTLLWYALINILPPIISLFFQNLGFMLGGSAIIESVFSWSGFGSYFISSILEKDLPAISGCLIVITVLFIFFNSLALLLNKKLNPRII</sequence>
<evidence type="ECO:0000256" key="5">
    <source>
        <dbReference type="ARBA" id="ARBA00022989"/>
    </source>
</evidence>
<accession>A0A133NEL4</accession>
<dbReference type="AlphaFoldDB" id="A0A133NEL4"/>
<dbReference type="PANTHER" id="PTHR43163">
    <property type="entry name" value="DIPEPTIDE TRANSPORT SYSTEM PERMEASE PROTEIN DPPB-RELATED"/>
    <property type="match status" value="1"/>
</dbReference>
<keyword evidence="3" id="KW-1003">Cell membrane</keyword>
<keyword evidence="10" id="KW-1185">Reference proteome</keyword>
<evidence type="ECO:0000313" key="9">
    <source>
        <dbReference type="EMBL" id="KXA14731.1"/>
    </source>
</evidence>
<dbReference type="GO" id="GO:0005886">
    <property type="term" value="C:plasma membrane"/>
    <property type="evidence" value="ECO:0007669"/>
    <property type="project" value="UniProtKB-SubCell"/>
</dbReference>
<dbReference type="Pfam" id="PF00528">
    <property type="entry name" value="BPD_transp_1"/>
    <property type="match status" value="1"/>
</dbReference>
<dbReference type="PATRIC" id="fig|851.8.peg.2277"/>
<evidence type="ECO:0000256" key="7">
    <source>
        <dbReference type="RuleBase" id="RU363032"/>
    </source>
</evidence>
<dbReference type="InterPro" id="IPR045621">
    <property type="entry name" value="BPD_transp_1_N"/>
</dbReference>
<evidence type="ECO:0000256" key="4">
    <source>
        <dbReference type="ARBA" id="ARBA00022692"/>
    </source>
</evidence>
<dbReference type="PROSITE" id="PS50928">
    <property type="entry name" value="ABC_TM1"/>
    <property type="match status" value="1"/>
</dbReference>
<evidence type="ECO:0000259" key="8">
    <source>
        <dbReference type="PROSITE" id="PS50928"/>
    </source>
</evidence>
<dbReference type="PANTHER" id="PTHR43163:SF6">
    <property type="entry name" value="DIPEPTIDE TRANSPORT SYSTEM PERMEASE PROTEIN DPPB-RELATED"/>
    <property type="match status" value="1"/>
</dbReference>